<feature type="compositionally biased region" description="Acidic residues" evidence="1">
    <location>
        <begin position="307"/>
        <end position="319"/>
    </location>
</feature>
<evidence type="ECO:0000313" key="2">
    <source>
        <dbReference type="EMBL" id="MCB5493681.1"/>
    </source>
</evidence>
<feature type="region of interest" description="Disordered" evidence="1">
    <location>
        <begin position="307"/>
        <end position="341"/>
    </location>
</feature>
<reference evidence="2" key="2">
    <citation type="submission" date="2021-10" db="EMBL/GenBank/DDBJ databases">
        <title>Collection of gut derived symbiotic bacterial strains cultured from healthy donors.</title>
        <authorList>
            <person name="Lin H."/>
            <person name="Littmann E."/>
            <person name="Claire K."/>
            <person name="Pamer E."/>
        </authorList>
    </citation>
    <scope>NUCLEOTIDE SEQUENCE</scope>
    <source>
        <strain evidence="2">MSK.23.4</strain>
    </source>
</reference>
<accession>A0A415RWQ8</accession>
<gene>
    <name evidence="3" type="ORF">DWZ50_20195</name>
    <name evidence="2" type="ORF">LIQ10_08000</name>
</gene>
<feature type="compositionally biased region" description="Basic and acidic residues" evidence="1">
    <location>
        <begin position="321"/>
        <end position="330"/>
    </location>
</feature>
<sequence length="341" mass="38992">MNTLQNAADLFLQKAGSRPAVAVSSGQMKKYEQAYRSGEYMMLSFAKADSVTGDLSLIDEDITVIMPADQISGKPYDLKFRAQKLDDIYCVRIMSIDNANRIVYVSHQEARLEKRPEIEAVLERNMKENTPVAVKGKVLKIQTKNVNGEQVDSGVWLDLCGVGIPGFVYIGNWKKTFTENLRGKVFYGDIVDVLVTDRVERKNGVYYFACSRKELVQDPWESQELNEKYHKGDIVRIRCISKRENNWFGQINGLEDIQVFAEYPSSKHNFAIVPGMEYMGTIYYINPEEHSLKARVFQALSFEQLTEEDNQVESEEAESGEQQREEKYAVEGEVIEEDEEV</sequence>
<evidence type="ECO:0008006" key="5">
    <source>
        <dbReference type="Google" id="ProtNLM"/>
    </source>
</evidence>
<comment type="caution">
    <text evidence="3">The sequence shown here is derived from an EMBL/GenBank/DDBJ whole genome shotgun (WGS) entry which is preliminary data.</text>
</comment>
<proteinExistence type="predicted"/>
<dbReference type="AlphaFoldDB" id="A0A415RWQ8"/>
<dbReference type="EMBL" id="QRQE01000116">
    <property type="protein sequence ID" value="RHM66821.1"/>
    <property type="molecule type" value="Genomic_DNA"/>
</dbReference>
<organism evidence="3 4">
    <name type="scientific">Mediterraneibacter gnavus</name>
    <name type="common">Ruminococcus gnavus</name>
    <dbReference type="NCBI Taxonomy" id="33038"/>
    <lineage>
        <taxon>Bacteria</taxon>
        <taxon>Bacillati</taxon>
        <taxon>Bacillota</taxon>
        <taxon>Clostridia</taxon>
        <taxon>Lachnospirales</taxon>
        <taxon>Lachnospiraceae</taxon>
        <taxon>Mediterraneibacter</taxon>
    </lineage>
</organism>
<dbReference type="SUPFAM" id="SSF50249">
    <property type="entry name" value="Nucleic acid-binding proteins"/>
    <property type="match status" value="1"/>
</dbReference>
<protein>
    <recommendedName>
        <fullName evidence="5">30S ribosomal protein S1</fullName>
    </recommendedName>
</protein>
<evidence type="ECO:0000313" key="4">
    <source>
        <dbReference type="Proteomes" id="UP000285610"/>
    </source>
</evidence>
<dbReference type="RefSeq" id="WP_118445572.1">
    <property type="nucleotide sequence ID" value="NZ_JAAIMT010000019.1"/>
</dbReference>
<evidence type="ECO:0000256" key="1">
    <source>
        <dbReference type="SAM" id="MobiDB-lite"/>
    </source>
</evidence>
<dbReference type="Proteomes" id="UP000285610">
    <property type="component" value="Unassembled WGS sequence"/>
</dbReference>
<reference evidence="3 4" key="1">
    <citation type="submission" date="2018-08" db="EMBL/GenBank/DDBJ databases">
        <title>A genome reference for cultivated species of the human gut microbiota.</title>
        <authorList>
            <person name="Zou Y."/>
            <person name="Xue W."/>
            <person name="Luo G."/>
        </authorList>
    </citation>
    <scope>NUCLEOTIDE SEQUENCE [LARGE SCALE GENOMIC DNA]</scope>
    <source>
        <strain evidence="3 4">AF33-12</strain>
    </source>
</reference>
<dbReference type="Proteomes" id="UP001297422">
    <property type="component" value="Unassembled WGS sequence"/>
</dbReference>
<dbReference type="InterPro" id="IPR012340">
    <property type="entry name" value="NA-bd_OB-fold"/>
</dbReference>
<dbReference type="CDD" id="cd00164">
    <property type="entry name" value="S1_like"/>
    <property type="match status" value="1"/>
</dbReference>
<dbReference type="EMBL" id="JAJBNC010000011">
    <property type="protein sequence ID" value="MCB5493681.1"/>
    <property type="molecule type" value="Genomic_DNA"/>
</dbReference>
<evidence type="ECO:0000313" key="3">
    <source>
        <dbReference type="EMBL" id="RHM66821.1"/>
    </source>
</evidence>
<name>A0A415RWQ8_MEDGN</name>